<dbReference type="Proteomes" id="UP000290407">
    <property type="component" value="Unassembled WGS sequence"/>
</dbReference>
<dbReference type="PANTHER" id="PTHR34220:SF7">
    <property type="entry name" value="SENSOR HISTIDINE KINASE YPDA"/>
    <property type="match status" value="1"/>
</dbReference>
<name>A0A4Q2UPM4_9BACT</name>
<dbReference type="GO" id="GO:0000155">
    <property type="term" value="F:phosphorelay sensor kinase activity"/>
    <property type="evidence" value="ECO:0007669"/>
    <property type="project" value="InterPro"/>
</dbReference>
<dbReference type="AlphaFoldDB" id="A0A4Q2UPM4"/>
<dbReference type="GO" id="GO:0016020">
    <property type="term" value="C:membrane"/>
    <property type="evidence" value="ECO:0007669"/>
    <property type="project" value="InterPro"/>
</dbReference>
<proteinExistence type="predicted"/>
<reference evidence="3 4" key="1">
    <citation type="submission" date="2019-01" db="EMBL/GenBank/DDBJ databases">
        <title>Spirosoma flava sp. nov., a propanil-degrading bacterium isolated from herbicide-contaminated soil.</title>
        <authorList>
            <person name="Zhang L."/>
            <person name="Jiang J.-D."/>
        </authorList>
    </citation>
    <scope>NUCLEOTIDE SEQUENCE [LARGE SCALE GENOMIC DNA]</scope>
    <source>
        <strain evidence="3 4">TY50</strain>
    </source>
</reference>
<keyword evidence="4" id="KW-1185">Reference proteome</keyword>
<dbReference type="Pfam" id="PF06580">
    <property type="entry name" value="His_kinase"/>
    <property type="match status" value="1"/>
</dbReference>
<dbReference type="InterPro" id="IPR010559">
    <property type="entry name" value="Sig_transdc_His_kin_internal"/>
</dbReference>
<keyword evidence="1" id="KW-0472">Membrane</keyword>
<dbReference type="InterPro" id="IPR050640">
    <property type="entry name" value="Bact_2-comp_sensor_kinase"/>
</dbReference>
<keyword evidence="1" id="KW-1133">Transmembrane helix</keyword>
<feature type="transmembrane region" description="Helical" evidence="1">
    <location>
        <begin position="47"/>
        <end position="72"/>
    </location>
</feature>
<dbReference type="EMBL" id="SBLB01000004">
    <property type="protein sequence ID" value="RYC68769.1"/>
    <property type="molecule type" value="Genomic_DNA"/>
</dbReference>
<keyword evidence="3" id="KW-0418">Kinase</keyword>
<keyword evidence="3" id="KW-0808">Transferase</keyword>
<organism evidence="3 4">
    <name type="scientific">Spirosoma sordidisoli</name>
    <dbReference type="NCBI Taxonomy" id="2502893"/>
    <lineage>
        <taxon>Bacteria</taxon>
        <taxon>Pseudomonadati</taxon>
        <taxon>Bacteroidota</taxon>
        <taxon>Cytophagia</taxon>
        <taxon>Cytophagales</taxon>
        <taxon>Cytophagaceae</taxon>
        <taxon>Spirosoma</taxon>
    </lineage>
</organism>
<feature type="domain" description="Signal transduction histidine kinase internal region" evidence="2">
    <location>
        <begin position="152"/>
        <end position="230"/>
    </location>
</feature>
<gene>
    <name evidence="3" type="ORF">EQG79_15195</name>
</gene>
<evidence type="ECO:0000313" key="4">
    <source>
        <dbReference type="Proteomes" id="UP000290407"/>
    </source>
</evidence>
<sequence>MLSIRKSYAILLLGSALGSLLAYWAWLLYKAGTWQPINDVWPDVGGLMRYLLGIVVVLATLVAVAEANYRLAFQRWLLRQETQWYYWVWQCLLAWLAFEALQWRTGHDPDFVDENIVVTGVLLAFIVAYGYVADSFRTRRERIQLRQQKTEAELTALKAQINPHFLFNALNTIYNEALLADNERVADLIQQLAGIMRFTLQEARHPLISIDTELRFLEKYLALQRARLPQTSPIRLDTQLDWDGQEAQIAPLLLIPFVENAFQYGISLVRPSYINLDLRVENRQLCLELANSCPPVQVDKRGMGTGIINARQRLALIYPARHALTIRQTTDSFIVSLTLDLN</sequence>
<evidence type="ECO:0000256" key="1">
    <source>
        <dbReference type="SAM" id="Phobius"/>
    </source>
</evidence>
<comment type="caution">
    <text evidence="3">The sequence shown here is derived from an EMBL/GenBank/DDBJ whole genome shotgun (WGS) entry which is preliminary data.</text>
</comment>
<feature type="transmembrane region" description="Helical" evidence="1">
    <location>
        <begin position="7"/>
        <end position="27"/>
    </location>
</feature>
<dbReference type="RefSeq" id="WP_129602340.1">
    <property type="nucleotide sequence ID" value="NZ_SBLB01000004.1"/>
</dbReference>
<keyword evidence="1" id="KW-0812">Transmembrane</keyword>
<evidence type="ECO:0000259" key="2">
    <source>
        <dbReference type="Pfam" id="PF06580"/>
    </source>
</evidence>
<protein>
    <submittedName>
        <fullName evidence="3">Histidine kinase</fullName>
    </submittedName>
</protein>
<feature type="transmembrane region" description="Helical" evidence="1">
    <location>
        <begin position="84"/>
        <end position="103"/>
    </location>
</feature>
<dbReference type="PANTHER" id="PTHR34220">
    <property type="entry name" value="SENSOR HISTIDINE KINASE YPDA"/>
    <property type="match status" value="1"/>
</dbReference>
<evidence type="ECO:0000313" key="3">
    <source>
        <dbReference type="EMBL" id="RYC68769.1"/>
    </source>
</evidence>
<feature type="transmembrane region" description="Helical" evidence="1">
    <location>
        <begin position="115"/>
        <end position="132"/>
    </location>
</feature>
<accession>A0A4Q2UPM4</accession>